<keyword evidence="4" id="KW-1185">Reference proteome</keyword>
<feature type="coiled-coil region" evidence="1">
    <location>
        <begin position="189"/>
        <end position="223"/>
    </location>
</feature>
<keyword evidence="2" id="KW-0812">Transmembrane</keyword>
<keyword evidence="2" id="KW-1133">Transmembrane helix</keyword>
<evidence type="ECO:0000256" key="1">
    <source>
        <dbReference type="SAM" id="Coils"/>
    </source>
</evidence>
<accession>A0ABV0JCB6</accession>
<keyword evidence="2" id="KW-0472">Membrane</keyword>
<comment type="caution">
    <text evidence="3">The sequence shown here is derived from an EMBL/GenBank/DDBJ whole genome shotgun (WGS) entry which is preliminary data.</text>
</comment>
<reference evidence="3 4" key="1">
    <citation type="submission" date="2022-04" db="EMBL/GenBank/DDBJ databases">
        <title>Positive selection, recombination, and allopatry shape intraspecific diversity of widespread and dominant cyanobacteria.</title>
        <authorList>
            <person name="Wei J."/>
            <person name="Shu W."/>
            <person name="Hu C."/>
        </authorList>
    </citation>
    <scope>NUCLEOTIDE SEQUENCE [LARGE SCALE GENOMIC DNA]</scope>
    <source>
        <strain evidence="3 4">GB2-A4</strain>
    </source>
</reference>
<evidence type="ECO:0000313" key="3">
    <source>
        <dbReference type="EMBL" id="MEP0819434.1"/>
    </source>
</evidence>
<feature type="transmembrane region" description="Helical" evidence="2">
    <location>
        <begin position="60"/>
        <end position="79"/>
    </location>
</feature>
<name>A0ABV0JCB6_9CYAN</name>
<organism evidence="3 4">
    <name type="scientific">Trichocoleus desertorum GB2-A4</name>
    <dbReference type="NCBI Taxonomy" id="2933944"/>
    <lineage>
        <taxon>Bacteria</taxon>
        <taxon>Bacillati</taxon>
        <taxon>Cyanobacteriota</taxon>
        <taxon>Cyanophyceae</taxon>
        <taxon>Leptolyngbyales</taxon>
        <taxon>Trichocoleusaceae</taxon>
        <taxon>Trichocoleus</taxon>
    </lineage>
</organism>
<protein>
    <submittedName>
        <fullName evidence="3">Uncharacterized protein</fullName>
    </submittedName>
</protein>
<dbReference type="EMBL" id="JAMPKM010000014">
    <property type="protein sequence ID" value="MEP0819434.1"/>
    <property type="molecule type" value="Genomic_DNA"/>
</dbReference>
<gene>
    <name evidence="3" type="ORF">NC998_20240</name>
</gene>
<evidence type="ECO:0000313" key="4">
    <source>
        <dbReference type="Proteomes" id="UP001464891"/>
    </source>
</evidence>
<sequence length="419" mass="46264">MQKEIVLRRLERLRSQMGVPVAEAELRQVISDIFPEFSHKAIKQALRANRPPGIWSKVKLVTVTTVGVVGGIYVLNLPFPMIRIPVAKVAPFLLFPSYLSMDHNYRQAISLVEQSDQLVNRATSAADIGLGAEKVKLAQTHLDALPVWFLGYSPRTYCGFFQCGWRFTLDEFKTARKSIGRMEAKVFQEQNAQTQLETSDKALNTAKREYQQAKASAAKADAIADWQTALDQLQQVPSATLAGRMAQIKLVASQRDFEQVTGFAAGSARTDTLMNAGMQLALRAAQLGQNSPHQAAKWEQIVALWEDAVTQVEQAGLADPGYVASRSLLADYKKNLAIVRIRLEAERDSAAALEAAQRTTRSFLASATRENFSTNRGYLLSELQGIRDQLGKVQPGTTAYAEAQALSQSAQKKLQQLQP</sequence>
<evidence type="ECO:0000256" key="2">
    <source>
        <dbReference type="SAM" id="Phobius"/>
    </source>
</evidence>
<dbReference type="Proteomes" id="UP001464891">
    <property type="component" value="Unassembled WGS sequence"/>
</dbReference>
<proteinExistence type="predicted"/>
<dbReference type="RefSeq" id="WP_199299217.1">
    <property type="nucleotide sequence ID" value="NZ_JAMPKM010000014.1"/>
</dbReference>
<keyword evidence="1" id="KW-0175">Coiled coil</keyword>